<protein>
    <submittedName>
        <fullName evidence="7">Sigma 54-interacting transcriptional regulator</fullName>
    </submittedName>
</protein>
<keyword evidence="8" id="KW-1185">Reference proteome</keyword>
<dbReference type="CDD" id="cd00130">
    <property type="entry name" value="PAS"/>
    <property type="match status" value="1"/>
</dbReference>
<evidence type="ECO:0000256" key="2">
    <source>
        <dbReference type="ARBA" id="ARBA00022840"/>
    </source>
</evidence>
<dbReference type="Proteomes" id="UP001523262">
    <property type="component" value="Unassembled WGS sequence"/>
</dbReference>
<reference evidence="7 8" key="1">
    <citation type="submission" date="2022-06" db="EMBL/GenBank/DDBJ databases">
        <authorList>
            <person name="Jeon C.O."/>
        </authorList>
    </citation>
    <scope>NUCLEOTIDE SEQUENCE [LARGE SCALE GENOMIC DNA]</scope>
    <source>
        <strain evidence="7 8">KCTC 13943</strain>
    </source>
</reference>
<dbReference type="SUPFAM" id="SSF46689">
    <property type="entry name" value="Homeodomain-like"/>
    <property type="match status" value="1"/>
</dbReference>
<proteinExistence type="predicted"/>
<dbReference type="Pfam" id="PF02954">
    <property type="entry name" value="HTH_8"/>
    <property type="match status" value="1"/>
</dbReference>
<dbReference type="InterPro" id="IPR058031">
    <property type="entry name" value="AAA_lid_NorR"/>
</dbReference>
<dbReference type="CDD" id="cd00009">
    <property type="entry name" value="AAA"/>
    <property type="match status" value="1"/>
</dbReference>
<keyword evidence="1" id="KW-0547">Nucleotide-binding</keyword>
<organism evidence="7 8">
    <name type="scientific">Neobacillus pocheonensis</name>
    <dbReference type="NCBI Taxonomy" id="363869"/>
    <lineage>
        <taxon>Bacteria</taxon>
        <taxon>Bacillati</taxon>
        <taxon>Bacillota</taxon>
        <taxon>Bacilli</taxon>
        <taxon>Bacillales</taxon>
        <taxon>Bacillaceae</taxon>
        <taxon>Neobacillus</taxon>
    </lineage>
</organism>
<sequence length="478" mass="53452">MDSAVLIKDKEKEDIIGIITANQWIQQLDKENKKLSAYFNTLAETINDAVTAVDQEGNVICWNTVAEGTYKIKRENILGQKIGEHFHADSVILHRILNEGRTVRGAYHRPNNETHVLINASPIIKDNTIIGGIATERDITGIVRLNEELDSSLPLLIKQEKPFASIIGASSEIQEAIQVAQKVAYTDIPVLLTGEPGSGKEMLAQAIHYGGSKNTGPFVTINCSAIPSGLLEAELFGYQEGVFTSEKIGQAGKIEQAYNGTLFVAEIDKMPLDIQEKFLNFLEHQSFYRVGGTELITTQIRVIASTSRSLEALAKQGKFNENLYYRLTVINIEIPPLHKRTEDIMKLVQQFVQEFSSKYMKPIPKINSKVMTALMNYDWPGNVRELRNIVERFILLNNENIITLNHLPKNIIDANSENNSNVTSRNEIPLKELLPIEEEALMIEEALRKTYGNKSAAANLLGISRGTLYNKIKEYGLS</sequence>
<dbReference type="Gene3D" id="1.10.8.60">
    <property type="match status" value="1"/>
</dbReference>
<keyword evidence="2" id="KW-0067">ATP-binding</keyword>
<dbReference type="InterPro" id="IPR027417">
    <property type="entry name" value="P-loop_NTPase"/>
</dbReference>
<name>A0ABT0W9H1_9BACI</name>
<evidence type="ECO:0000256" key="1">
    <source>
        <dbReference type="ARBA" id="ARBA00022741"/>
    </source>
</evidence>
<feature type="domain" description="PAS" evidence="6">
    <location>
        <begin position="35"/>
        <end position="90"/>
    </location>
</feature>
<evidence type="ECO:0000259" key="6">
    <source>
        <dbReference type="PROSITE" id="PS50112"/>
    </source>
</evidence>
<dbReference type="Gene3D" id="3.40.50.300">
    <property type="entry name" value="P-loop containing nucleotide triphosphate hydrolases"/>
    <property type="match status" value="1"/>
</dbReference>
<dbReference type="InterPro" id="IPR003593">
    <property type="entry name" value="AAA+_ATPase"/>
</dbReference>
<evidence type="ECO:0000259" key="5">
    <source>
        <dbReference type="PROSITE" id="PS50045"/>
    </source>
</evidence>
<dbReference type="PANTHER" id="PTHR32071">
    <property type="entry name" value="TRANSCRIPTIONAL REGULATORY PROTEIN"/>
    <property type="match status" value="1"/>
</dbReference>
<evidence type="ECO:0000256" key="3">
    <source>
        <dbReference type="ARBA" id="ARBA00023015"/>
    </source>
</evidence>
<keyword evidence="3" id="KW-0805">Transcription regulation</keyword>
<dbReference type="NCBIfam" id="TIGR00229">
    <property type="entry name" value="sensory_box"/>
    <property type="match status" value="1"/>
</dbReference>
<evidence type="ECO:0000256" key="4">
    <source>
        <dbReference type="ARBA" id="ARBA00023163"/>
    </source>
</evidence>
<feature type="domain" description="Sigma-54 factor interaction" evidence="5">
    <location>
        <begin position="166"/>
        <end position="395"/>
    </location>
</feature>
<dbReference type="Gene3D" id="3.30.450.20">
    <property type="entry name" value="PAS domain"/>
    <property type="match status" value="1"/>
</dbReference>
<dbReference type="InterPro" id="IPR000014">
    <property type="entry name" value="PAS"/>
</dbReference>
<evidence type="ECO:0000313" key="7">
    <source>
        <dbReference type="EMBL" id="MCM2532981.1"/>
    </source>
</evidence>
<dbReference type="PROSITE" id="PS50045">
    <property type="entry name" value="SIGMA54_INTERACT_4"/>
    <property type="match status" value="1"/>
</dbReference>
<dbReference type="InterPro" id="IPR035965">
    <property type="entry name" value="PAS-like_dom_sf"/>
</dbReference>
<dbReference type="InterPro" id="IPR009057">
    <property type="entry name" value="Homeodomain-like_sf"/>
</dbReference>
<dbReference type="InterPro" id="IPR025944">
    <property type="entry name" value="Sigma_54_int_dom_CS"/>
</dbReference>
<dbReference type="Gene3D" id="1.10.10.60">
    <property type="entry name" value="Homeodomain-like"/>
    <property type="match status" value="1"/>
</dbReference>
<dbReference type="SMART" id="SM00382">
    <property type="entry name" value="AAA"/>
    <property type="match status" value="1"/>
</dbReference>
<dbReference type="PROSITE" id="PS00688">
    <property type="entry name" value="SIGMA54_INTERACT_3"/>
    <property type="match status" value="1"/>
</dbReference>
<dbReference type="SMART" id="SM00091">
    <property type="entry name" value="PAS"/>
    <property type="match status" value="1"/>
</dbReference>
<dbReference type="SUPFAM" id="SSF52540">
    <property type="entry name" value="P-loop containing nucleoside triphosphate hydrolases"/>
    <property type="match status" value="1"/>
</dbReference>
<gene>
    <name evidence="7" type="ORF">NDK43_12005</name>
</gene>
<dbReference type="EMBL" id="JAMQCR010000001">
    <property type="protein sequence ID" value="MCM2532981.1"/>
    <property type="molecule type" value="Genomic_DNA"/>
</dbReference>
<dbReference type="Pfam" id="PF25601">
    <property type="entry name" value="AAA_lid_14"/>
    <property type="match status" value="1"/>
</dbReference>
<accession>A0ABT0W9H1</accession>
<dbReference type="SUPFAM" id="SSF55785">
    <property type="entry name" value="PYP-like sensor domain (PAS domain)"/>
    <property type="match status" value="1"/>
</dbReference>
<dbReference type="InterPro" id="IPR002197">
    <property type="entry name" value="HTH_Fis"/>
</dbReference>
<dbReference type="Pfam" id="PF13426">
    <property type="entry name" value="PAS_9"/>
    <property type="match status" value="1"/>
</dbReference>
<dbReference type="PROSITE" id="PS50112">
    <property type="entry name" value="PAS"/>
    <property type="match status" value="1"/>
</dbReference>
<comment type="caution">
    <text evidence="7">The sequence shown here is derived from an EMBL/GenBank/DDBJ whole genome shotgun (WGS) entry which is preliminary data.</text>
</comment>
<dbReference type="PRINTS" id="PR01590">
    <property type="entry name" value="HTHFIS"/>
</dbReference>
<keyword evidence="4" id="KW-0804">Transcription</keyword>
<evidence type="ECO:0000313" key="8">
    <source>
        <dbReference type="Proteomes" id="UP001523262"/>
    </source>
</evidence>
<dbReference type="InterPro" id="IPR002078">
    <property type="entry name" value="Sigma_54_int"/>
</dbReference>
<dbReference type="Pfam" id="PF00158">
    <property type="entry name" value="Sigma54_activat"/>
    <property type="match status" value="1"/>
</dbReference>